<evidence type="ECO:0000256" key="2">
    <source>
        <dbReference type="ARBA" id="ARBA00022643"/>
    </source>
</evidence>
<keyword evidence="3" id="KW-0560">Oxidoreductase</keyword>
<dbReference type="PANTHER" id="PTHR42847">
    <property type="entry name" value="ALKANESULFONATE MONOOXYGENASE"/>
    <property type="match status" value="1"/>
</dbReference>
<evidence type="ECO:0000256" key="4">
    <source>
        <dbReference type="ARBA" id="ARBA00023033"/>
    </source>
</evidence>
<evidence type="ECO:0000256" key="3">
    <source>
        <dbReference type="ARBA" id="ARBA00023002"/>
    </source>
</evidence>
<keyword evidence="4" id="KW-0503">Monooxygenase</keyword>
<sequence length="288" mass="31301">MRIGYTIARFDWPGGAAAIRPNLLKVARTAEEGGLYSLWVMDHFWQIAVNGPAEDPMLEGYTALGFLAAATERVTLGTLVTGVTYRNPAILGKTVTTLDALSGGRAYLGIGAAWNQDEHEGYGVPFPSVKERFERLEEAIRITDAMWSGSDAGFEGEHYQPRRLLNVPAAISSPRPRLLIGGGGEQKTLRLVARYADACNLFDVGDEGLTHKLDVLRGHCEAEGRDFDEIEKTVLVRLAADGTAKPVAERAERLRELGFEHVILGAPAAANEHYLGVMSEVAGLTRDI</sequence>
<dbReference type="Gene3D" id="3.20.20.30">
    <property type="entry name" value="Luciferase-like domain"/>
    <property type="match status" value="1"/>
</dbReference>
<dbReference type="RefSeq" id="WP_211472115.1">
    <property type="nucleotide sequence ID" value="NZ_JAGSXH010000188.1"/>
</dbReference>
<dbReference type="GO" id="GO:0008726">
    <property type="term" value="F:alkanesulfonate monooxygenase activity"/>
    <property type="evidence" value="ECO:0007669"/>
    <property type="project" value="TreeGrafter"/>
</dbReference>
<dbReference type="InterPro" id="IPR050172">
    <property type="entry name" value="SsuD_RutA_monooxygenase"/>
</dbReference>
<dbReference type="EMBL" id="JAGSXH010000188">
    <property type="protein sequence ID" value="MBS2966743.1"/>
    <property type="molecule type" value="Genomic_DNA"/>
</dbReference>
<gene>
    <name evidence="6" type="ORF">KGA66_27150</name>
</gene>
<organism evidence="6 7">
    <name type="scientific">Actinocrinis puniceicyclus</name>
    <dbReference type="NCBI Taxonomy" id="977794"/>
    <lineage>
        <taxon>Bacteria</taxon>
        <taxon>Bacillati</taxon>
        <taxon>Actinomycetota</taxon>
        <taxon>Actinomycetes</taxon>
        <taxon>Catenulisporales</taxon>
        <taxon>Actinospicaceae</taxon>
        <taxon>Actinocrinis</taxon>
    </lineage>
</organism>
<dbReference type="InterPro" id="IPR011251">
    <property type="entry name" value="Luciferase-like_dom"/>
</dbReference>
<proteinExistence type="predicted"/>
<reference evidence="6" key="1">
    <citation type="submission" date="2021-04" db="EMBL/GenBank/DDBJ databases">
        <title>Genome based classification of Actinospica acidithermotolerans sp. nov., an actinobacterium isolated from an Indonesian hot spring.</title>
        <authorList>
            <person name="Kusuma A.B."/>
            <person name="Putra K.E."/>
            <person name="Nafisah S."/>
            <person name="Loh J."/>
            <person name="Nouioui I."/>
            <person name="Goodfellow M."/>
        </authorList>
    </citation>
    <scope>NUCLEOTIDE SEQUENCE</scope>
    <source>
        <strain evidence="6">DSM 45618</strain>
    </source>
</reference>
<protein>
    <submittedName>
        <fullName evidence="6">LLM class F420-dependent oxidoreductase</fullName>
    </submittedName>
</protein>
<dbReference type="InterPro" id="IPR019952">
    <property type="entry name" value="F420_OxRdatse_Rv1855c_pred"/>
</dbReference>
<dbReference type="NCBIfam" id="TIGR03560">
    <property type="entry name" value="F420_Rv1855c"/>
    <property type="match status" value="1"/>
</dbReference>
<feature type="domain" description="Luciferase-like" evidence="5">
    <location>
        <begin position="3"/>
        <end position="255"/>
    </location>
</feature>
<comment type="caution">
    <text evidence="6">The sequence shown here is derived from an EMBL/GenBank/DDBJ whole genome shotgun (WGS) entry which is preliminary data.</text>
</comment>
<name>A0A8J8BEU4_9ACTN</name>
<dbReference type="PANTHER" id="PTHR42847:SF8">
    <property type="entry name" value="CONSERVED PROTEIN"/>
    <property type="match status" value="1"/>
</dbReference>
<keyword evidence="1" id="KW-0285">Flavoprotein</keyword>
<dbReference type="Proteomes" id="UP000677913">
    <property type="component" value="Unassembled WGS sequence"/>
</dbReference>
<accession>A0A8J8BEU4</accession>
<keyword evidence="7" id="KW-1185">Reference proteome</keyword>
<dbReference type="GO" id="GO:0046306">
    <property type="term" value="P:alkanesulfonate catabolic process"/>
    <property type="evidence" value="ECO:0007669"/>
    <property type="project" value="TreeGrafter"/>
</dbReference>
<evidence type="ECO:0000313" key="7">
    <source>
        <dbReference type="Proteomes" id="UP000677913"/>
    </source>
</evidence>
<dbReference type="AlphaFoldDB" id="A0A8J8BEU4"/>
<evidence type="ECO:0000256" key="1">
    <source>
        <dbReference type="ARBA" id="ARBA00022630"/>
    </source>
</evidence>
<dbReference type="SUPFAM" id="SSF51679">
    <property type="entry name" value="Bacterial luciferase-like"/>
    <property type="match status" value="1"/>
</dbReference>
<dbReference type="Pfam" id="PF00296">
    <property type="entry name" value="Bac_luciferase"/>
    <property type="match status" value="1"/>
</dbReference>
<dbReference type="InterPro" id="IPR036661">
    <property type="entry name" value="Luciferase-like_sf"/>
</dbReference>
<keyword evidence="2" id="KW-0288">FMN</keyword>
<evidence type="ECO:0000259" key="5">
    <source>
        <dbReference type="Pfam" id="PF00296"/>
    </source>
</evidence>
<evidence type="ECO:0000313" key="6">
    <source>
        <dbReference type="EMBL" id="MBS2966743.1"/>
    </source>
</evidence>